<evidence type="ECO:0000313" key="1">
    <source>
        <dbReference type="EMBL" id="EHL01930.1"/>
    </source>
</evidence>
<accession>H0EHS4</accession>
<dbReference type="InParanoid" id="H0EHS4"/>
<name>H0EHS4_GLAL7</name>
<dbReference type="EMBL" id="AGUE01000041">
    <property type="protein sequence ID" value="EHL01930.1"/>
    <property type="molecule type" value="Genomic_DNA"/>
</dbReference>
<protein>
    <submittedName>
        <fullName evidence="1">Uncharacterized protein</fullName>
    </submittedName>
</protein>
<organism evidence="1 2">
    <name type="scientific">Glarea lozoyensis (strain ATCC 74030 / MF5533)</name>
    <dbReference type="NCBI Taxonomy" id="1104152"/>
    <lineage>
        <taxon>Eukaryota</taxon>
        <taxon>Fungi</taxon>
        <taxon>Dikarya</taxon>
        <taxon>Ascomycota</taxon>
        <taxon>Pezizomycotina</taxon>
        <taxon>Leotiomycetes</taxon>
        <taxon>Helotiales</taxon>
        <taxon>Helotiaceae</taxon>
        <taxon>Glarea</taxon>
    </lineage>
</organism>
<keyword evidence="2" id="KW-1185">Reference proteome</keyword>
<evidence type="ECO:0000313" key="2">
    <source>
        <dbReference type="Proteomes" id="UP000005446"/>
    </source>
</evidence>
<dbReference type="Proteomes" id="UP000005446">
    <property type="component" value="Unassembled WGS sequence"/>
</dbReference>
<proteinExistence type="predicted"/>
<sequence>MSTAYDLVILDDTCLKAQEACNRLVTHMYTFLYKV</sequence>
<reference evidence="1 2" key="1">
    <citation type="journal article" date="2012" name="Eukaryot. Cell">
        <title>Genome sequence of the fungus Glarea lozoyensis: the first genome sequence of a species from the Helotiaceae family.</title>
        <authorList>
            <person name="Youssar L."/>
            <person name="Gruening B.A."/>
            <person name="Erxleben A."/>
            <person name="Guenther S."/>
            <person name="Huettel W."/>
        </authorList>
    </citation>
    <scope>NUCLEOTIDE SEQUENCE [LARGE SCALE GENOMIC DNA]</scope>
    <source>
        <strain evidence="2">ATCC 74030 / MF5533</strain>
    </source>
</reference>
<dbReference type="AlphaFoldDB" id="H0EHS4"/>
<gene>
    <name evidence="1" type="ORF">M7I_2060</name>
</gene>
<comment type="caution">
    <text evidence="1">The sequence shown here is derived from an EMBL/GenBank/DDBJ whole genome shotgun (WGS) entry which is preliminary data.</text>
</comment>
<dbReference type="HOGENOM" id="CLU_3368617_0_0_1"/>